<comment type="caution">
    <text evidence="1">The sequence shown here is derived from an EMBL/GenBank/DDBJ whole genome shotgun (WGS) entry which is preliminary data.</text>
</comment>
<dbReference type="Proteomes" id="UP000195569">
    <property type="component" value="Unassembled WGS sequence"/>
</dbReference>
<keyword evidence="2" id="KW-1185">Reference proteome</keyword>
<proteinExistence type="predicted"/>
<gene>
    <name evidence="1" type="ORF">BN2476_250068</name>
</gene>
<protein>
    <submittedName>
        <fullName evidence="1">Uncharacterized protein</fullName>
    </submittedName>
</protein>
<sequence length="138" mass="15598">MIVLKDKLRGAMLLLNREERRSMSGLHGFRSDVQNYMALTSIDCRRKTGNATHGIARAALLRQSSLSWRLICWLSADGFPPASLRGRAGAVYSSTVRTNCPSSPLRRGRNDGRQRARQRLYGRSRNLDRRCVRTPPPC</sequence>
<reference evidence="1" key="1">
    <citation type="submission" date="2016-12" db="EMBL/GenBank/DDBJ databases">
        <authorList>
            <person name="Moulin L."/>
        </authorList>
    </citation>
    <scope>NUCLEOTIDE SEQUENCE [LARGE SCALE GENOMIC DNA]</scope>
    <source>
        <strain evidence="1">STM 7183</strain>
    </source>
</reference>
<dbReference type="EMBL" id="CYGY02000025">
    <property type="protein sequence ID" value="SIT40784.1"/>
    <property type="molecule type" value="Genomic_DNA"/>
</dbReference>
<name>A0A1N7S0C8_9BURK</name>
<organism evidence="1 2">
    <name type="scientific">Paraburkholderia piptadeniae</name>
    <dbReference type="NCBI Taxonomy" id="1701573"/>
    <lineage>
        <taxon>Bacteria</taxon>
        <taxon>Pseudomonadati</taxon>
        <taxon>Pseudomonadota</taxon>
        <taxon>Betaproteobacteria</taxon>
        <taxon>Burkholderiales</taxon>
        <taxon>Burkholderiaceae</taxon>
        <taxon>Paraburkholderia</taxon>
    </lineage>
</organism>
<evidence type="ECO:0000313" key="2">
    <source>
        <dbReference type="Proteomes" id="UP000195569"/>
    </source>
</evidence>
<evidence type="ECO:0000313" key="1">
    <source>
        <dbReference type="EMBL" id="SIT40784.1"/>
    </source>
</evidence>
<dbReference type="AlphaFoldDB" id="A0A1N7S0C8"/>
<accession>A0A1N7S0C8</accession>